<dbReference type="Proteomes" id="UP000555407">
    <property type="component" value="Unassembled WGS sequence"/>
</dbReference>
<dbReference type="SUPFAM" id="SSF53474">
    <property type="entry name" value="alpha/beta-Hydrolases"/>
    <property type="match status" value="1"/>
</dbReference>
<evidence type="ECO:0000313" key="4">
    <source>
        <dbReference type="Proteomes" id="UP000555407"/>
    </source>
</evidence>
<evidence type="ECO:0000256" key="1">
    <source>
        <dbReference type="ARBA" id="ARBA00022559"/>
    </source>
</evidence>
<dbReference type="PRINTS" id="PR00412">
    <property type="entry name" value="EPOXHYDRLASE"/>
</dbReference>
<sequence length="275" mass="29115">MERTTVNGIDLAYDVEGEGAPLLFVHGAIWADFLRPLASQPALSGFRRIRYHRRGIGDSGGPAGGFGDQVADAVGLLDHLAVDSAHLVGHSEGAMIAMDLAAAHPDRVRSLVLLEPLPPFNWLAASDHAQILETFGPLMEAMAGRYQAGDVIGAYDALFTPQGLDWRAAAAAAGPDAISQGIDDAPTWFEHEAAALPEWTFGPAQAAAVDCPILSWCARPGMPLPRAVRACLHELFPQCEDADLEHGDHFSVATNPAAVAEPIAAFVTRQSVTTV</sequence>
<keyword evidence="4" id="KW-1185">Reference proteome</keyword>
<dbReference type="PANTHER" id="PTHR43433:SF5">
    <property type="entry name" value="AB HYDROLASE-1 DOMAIN-CONTAINING PROTEIN"/>
    <property type="match status" value="1"/>
</dbReference>
<proteinExistence type="predicted"/>
<comment type="caution">
    <text evidence="3">The sequence shown here is derived from an EMBL/GenBank/DDBJ whole genome shotgun (WGS) entry which is preliminary data.</text>
</comment>
<dbReference type="AlphaFoldDB" id="A0A7X5V9X2"/>
<reference evidence="3 4" key="1">
    <citation type="submission" date="2020-03" db="EMBL/GenBank/DDBJ databases">
        <title>Sequencing the genomes of 1000 actinobacteria strains.</title>
        <authorList>
            <person name="Klenk H.-P."/>
        </authorList>
    </citation>
    <scope>NUCLEOTIDE SEQUENCE [LARGE SCALE GENOMIC DNA]</scope>
    <source>
        <strain evidence="3 4">DSM 45490</strain>
    </source>
</reference>
<dbReference type="InterPro" id="IPR029058">
    <property type="entry name" value="AB_hydrolase_fold"/>
</dbReference>
<dbReference type="Pfam" id="PF00561">
    <property type="entry name" value="Abhydrolase_1"/>
    <property type="match status" value="1"/>
</dbReference>
<evidence type="ECO:0000313" key="3">
    <source>
        <dbReference type="EMBL" id="NIK57356.1"/>
    </source>
</evidence>
<dbReference type="PANTHER" id="PTHR43433">
    <property type="entry name" value="HYDROLASE, ALPHA/BETA FOLD FAMILY PROTEIN"/>
    <property type="match status" value="1"/>
</dbReference>
<evidence type="ECO:0000259" key="2">
    <source>
        <dbReference type="Pfam" id="PF00561"/>
    </source>
</evidence>
<dbReference type="InterPro" id="IPR050471">
    <property type="entry name" value="AB_hydrolase"/>
</dbReference>
<keyword evidence="1" id="KW-0575">Peroxidase</keyword>
<dbReference type="InterPro" id="IPR000639">
    <property type="entry name" value="Epox_hydrolase-like"/>
</dbReference>
<dbReference type="RefSeq" id="WP_167207385.1">
    <property type="nucleotide sequence ID" value="NZ_JAASRO010000001.1"/>
</dbReference>
<dbReference type="EMBL" id="JAASRO010000001">
    <property type="protein sequence ID" value="NIK57356.1"/>
    <property type="molecule type" value="Genomic_DNA"/>
</dbReference>
<accession>A0A7X5V9X2</accession>
<gene>
    <name evidence="3" type="ORF">BJY22_003073</name>
</gene>
<dbReference type="Gene3D" id="3.40.50.1820">
    <property type="entry name" value="alpha/beta hydrolase"/>
    <property type="match status" value="1"/>
</dbReference>
<dbReference type="GO" id="GO:0004601">
    <property type="term" value="F:peroxidase activity"/>
    <property type="evidence" value="ECO:0007669"/>
    <property type="project" value="UniProtKB-KW"/>
</dbReference>
<organism evidence="3 4">
    <name type="scientific">Kribbella shirazensis</name>
    <dbReference type="NCBI Taxonomy" id="1105143"/>
    <lineage>
        <taxon>Bacteria</taxon>
        <taxon>Bacillati</taxon>
        <taxon>Actinomycetota</taxon>
        <taxon>Actinomycetes</taxon>
        <taxon>Propionibacteriales</taxon>
        <taxon>Kribbellaceae</taxon>
        <taxon>Kribbella</taxon>
    </lineage>
</organism>
<feature type="domain" description="AB hydrolase-1" evidence="2">
    <location>
        <begin position="22"/>
        <end position="130"/>
    </location>
</feature>
<name>A0A7X5V9X2_9ACTN</name>
<protein>
    <submittedName>
        <fullName evidence="3">Pimeloyl-ACP methyl ester carboxylesterase</fullName>
    </submittedName>
</protein>
<keyword evidence="1" id="KW-0560">Oxidoreductase</keyword>
<dbReference type="InterPro" id="IPR000073">
    <property type="entry name" value="AB_hydrolase_1"/>
</dbReference>